<evidence type="ECO:0000313" key="3">
    <source>
        <dbReference type="EMBL" id="REG31012.1"/>
    </source>
</evidence>
<feature type="compositionally biased region" description="Polar residues" evidence="1">
    <location>
        <begin position="167"/>
        <end position="180"/>
    </location>
</feature>
<dbReference type="EMBL" id="QUMU01000006">
    <property type="protein sequence ID" value="REG31012.1"/>
    <property type="molecule type" value="Genomic_DNA"/>
</dbReference>
<keyword evidence="5" id="KW-1185">Reference proteome</keyword>
<reference evidence="3 5" key="2">
    <citation type="submission" date="2018-08" db="EMBL/GenBank/DDBJ databases">
        <title>Genomic Encyclopedia of Archaeal and Bacterial Type Strains, Phase II (KMG-II): from individual species to whole genera.</title>
        <authorList>
            <person name="Goeker M."/>
        </authorList>
    </citation>
    <scope>NUCLEOTIDE SEQUENCE [LARGE SCALE GENOMIC DNA]</scope>
    <source>
        <strain evidence="3 5">DSM 2261</strain>
    </source>
</reference>
<proteinExistence type="predicted"/>
<dbReference type="EMBL" id="CP011509">
    <property type="protein sequence ID" value="AKI99103.1"/>
    <property type="molecule type" value="Genomic_DNA"/>
</dbReference>
<gene>
    <name evidence="2" type="ORF">AA314_00730</name>
    <name evidence="3" type="ORF">ATI61_106482</name>
</gene>
<dbReference type="Proteomes" id="UP000256345">
    <property type="component" value="Unassembled WGS sequence"/>
</dbReference>
<accession>A0AAC8Q1A4</accession>
<reference evidence="2 4" key="1">
    <citation type="submission" date="2015-05" db="EMBL/GenBank/DDBJ databases">
        <title>Genome assembly of Archangium gephyra DSM 2261.</title>
        <authorList>
            <person name="Sharma G."/>
            <person name="Subramanian S."/>
        </authorList>
    </citation>
    <scope>NUCLEOTIDE SEQUENCE [LARGE SCALE GENOMIC DNA]</scope>
    <source>
        <strain evidence="2 4">DSM 2261</strain>
    </source>
</reference>
<evidence type="ECO:0000256" key="1">
    <source>
        <dbReference type="SAM" id="MobiDB-lite"/>
    </source>
</evidence>
<dbReference type="KEGG" id="age:AA314_00730"/>
<organism evidence="2 4">
    <name type="scientific">Archangium gephyra</name>
    <dbReference type="NCBI Taxonomy" id="48"/>
    <lineage>
        <taxon>Bacteria</taxon>
        <taxon>Pseudomonadati</taxon>
        <taxon>Myxococcota</taxon>
        <taxon>Myxococcia</taxon>
        <taxon>Myxococcales</taxon>
        <taxon>Cystobacterineae</taxon>
        <taxon>Archangiaceae</taxon>
        <taxon>Archangium</taxon>
    </lineage>
</organism>
<dbReference type="Proteomes" id="UP000035579">
    <property type="component" value="Chromosome"/>
</dbReference>
<sequence length="180" mass="19008">MLRAVRFSGPGDFLRDIFSPLPPRVAPVLSLLGLLLAGCGVDGPPQRAPARLEVGTGRSFTALGDGAVLELVRGCQGSQHVFVSMRAWELTSLTARVTLSLERVEDGRGVSSPFAIRLPFEAGTTQDAPATLEGLLLVVPDPAASLGREVRLTASIETEAAERATDTRSATLQWGTETCP</sequence>
<feature type="region of interest" description="Disordered" evidence="1">
    <location>
        <begin position="161"/>
        <end position="180"/>
    </location>
</feature>
<protein>
    <submittedName>
        <fullName evidence="2">Uncharacterized protein</fullName>
    </submittedName>
</protein>
<evidence type="ECO:0000313" key="5">
    <source>
        <dbReference type="Proteomes" id="UP000256345"/>
    </source>
</evidence>
<evidence type="ECO:0000313" key="4">
    <source>
        <dbReference type="Proteomes" id="UP000035579"/>
    </source>
</evidence>
<dbReference type="RefSeq" id="WP_047854289.1">
    <property type="nucleotide sequence ID" value="NZ_CP011509.1"/>
</dbReference>
<dbReference type="AlphaFoldDB" id="A0AAC8Q1A4"/>
<evidence type="ECO:0000313" key="2">
    <source>
        <dbReference type="EMBL" id="AKI99103.1"/>
    </source>
</evidence>
<name>A0AAC8Q1A4_9BACT</name>